<dbReference type="AlphaFoldDB" id="A0A1E3V4G8"/>
<name>A0A1E3V4G8_9HYPH</name>
<sequence length="87" mass="9588">MHVLSADLDARRPQRLFHLPDRRERRNDKALDADVVFRVGGSETSTKASASAKALCIFQLVPTHSPDLLMTGPPLSDWQIYAATEAG</sequence>
<dbReference type="EMBL" id="LYBW01000065">
    <property type="protein sequence ID" value="ODR88420.1"/>
    <property type="molecule type" value="Genomic_DNA"/>
</dbReference>
<comment type="caution">
    <text evidence="1">The sequence shown here is derived from an EMBL/GenBank/DDBJ whole genome shotgun (WGS) entry which is preliminary data.</text>
</comment>
<dbReference type="Proteomes" id="UP000094342">
    <property type="component" value="Unassembled WGS sequence"/>
</dbReference>
<gene>
    <name evidence="1" type="ORF">A8M32_25810</name>
</gene>
<reference evidence="2" key="1">
    <citation type="submission" date="2016-05" db="EMBL/GenBank/DDBJ databases">
        <authorList>
            <person name="Li Y."/>
        </authorList>
    </citation>
    <scope>NUCLEOTIDE SEQUENCE [LARGE SCALE GENOMIC DNA]</scope>
    <source>
        <strain evidence="2">YIC4027</strain>
    </source>
</reference>
<evidence type="ECO:0000313" key="1">
    <source>
        <dbReference type="EMBL" id="ODR88420.1"/>
    </source>
</evidence>
<keyword evidence="2" id="KW-1185">Reference proteome</keyword>
<accession>A0A1E3V4G8</accession>
<organism evidence="1 2">
    <name type="scientific">Sinorhizobium alkalisoli</name>
    <dbReference type="NCBI Taxonomy" id="1752398"/>
    <lineage>
        <taxon>Bacteria</taxon>
        <taxon>Pseudomonadati</taxon>
        <taxon>Pseudomonadota</taxon>
        <taxon>Alphaproteobacteria</taxon>
        <taxon>Hyphomicrobiales</taxon>
        <taxon>Rhizobiaceae</taxon>
        <taxon>Sinorhizobium/Ensifer group</taxon>
        <taxon>Sinorhizobium</taxon>
    </lineage>
</organism>
<evidence type="ECO:0000313" key="2">
    <source>
        <dbReference type="Proteomes" id="UP000094342"/>
    </source>
</evidence>
<protein>
    <submittedName>
        <fullName evidence="1">Uncharacterized protein</fullName>
    </submittedName>
</protein>
<proteinExistence type="predicted"/>